<dbReference type="AlphaFoldDB" id="A0A2S8FMD3"/>
<evidence type="ECO:0000313" key="2">
    <source>
        <dbReference type="EMBL" id="PQO33325.1"/>
    </source>
</evidence>
<protein>
    <submittedName>
        <fullName evidence="2">Uncharacterized protein</fullName>
    </submittedName>
</protein>
<dbReference type="EMBL" id="PUIA01000035">
    <property type="protein sequence ID" value="PQO33325.1"/>
    <property type="molecule type" value="Genomic_DNA"/>
</dbReference>
<name>A0A2S8FMD3_9BACT</name>
<accession>A0A2S8FMD3</accession>
<evidence type="ECO:0000256" key="1">
    <source>
        <dbReference type="SAM" id="MobiDB-lite"/>
    </source>
</evidence>
<organism evidence="2 3">
    <name type="scientific">Blastopirellula marina</name>
    <dbReference type="NCBI Taxonomy" id="124"/>
    <lineage>
        <taxon>Bacteria</taxon>
        <taxon>Pseudomonadati</taxon>
        <taxon>Planctomycetota</taxon>
        <taxon>Planctomycetia</taxon>
        <taxon>Pirellulales</taxon>
        <taxon>Pirellulaceae</taxon>
        <taxon>Blastopirellula</taxon>
    </lineage>
</organism>
<dbReference type="OrthoDB" id="9946609at2"/>
<evidence type="ECO:0000313" key="3">
    <source>
        <dbReference type="Proteomes" id="UP000240009"/>
    </source>
</evidence>
<sequence length="149" mass="16558">MTRNKNTNHEAHNDLDAYLLDRENKVAAREKAVAEKEAALLTAAPPAAVPPIALSETDLDLSTASEDVQQGRAPTASPSQRQAYGKWLRENHPGHTPLKTYRVTLKKRNSDDRTFTLQAVDETDARRQAYQQAGIPQRTEGFNAIVVRI</sequence>
<comment type="caution">
    <text evidence="2">The sequence shown here is derived from an EMBL/GenBank/DDBJ whole genome shotgun (WGS) entry which is preliminary data.</text>
</comment>
<proteinExistence type="predicted"/>
<reference evidence="2 3" key="1">
    <citation type="submission" date="2018-02" db="EMBL/GenBank/DDBJ databases">
        <title>Comparative genomes isolates from brazilian mangrove.</title>
        <authorList>
            <person name="Araujo J.E."/>
            <person name="Taketani R.G."/>
            <person name="Silva M.C.P."/>
            <person name="Loureco M.V."/>
            <person name="Andreote F.D."/>
        </authorList>
    </citation>
    <scope>NUCLEOTIDE SEQUENCE [LARGE SCALE GENOMIC DNA]</scope>
    <source>
        <strain evidence="2 3">HEX-2 MGV</strain>
    </source>
</reference>
<feature type="region of interest" description="Disordered" evidence="1">
    <location>
        <begin position="60"/>
        <end position="98"/>
    </location>
</feature>
<gene>
    <name evidence="2" type="ORF">C5Y96_10765</name>
</gene>
<dbReference type="Proteomes" id="UP000240009">
    <property type="component" value="Unassembled WGS sequence"/>
</dbReference>
<dbReference type="RefSeq" id="WP_105352984.1">
    <property type="nucleotide sequence ID" value="NZ_PUIA01000035.1"/>
</dbReference>